<comment type="caution">
    <text evidence="1">The sequence shown here is derived from an EMBL/GenBank/DDBJ whole genome shotgun (WGS) entry which is preliminary data.</text>
</comment>
<accession>A0ACB7SNJ3</accession>
<protein>
    <submittedName>
        <fullName evidence="1">Uncharacterized protein</fullName>
    </submittedName>
</protein>
<reference evidence="1" key="1">
    <citation type="submission" date="2020-05" db="EMBL/GenBank/DDBJ databases">
        <title>Large-scale comparative analyses of tick genomes elucidate their genetic diversity and vector capacities.</title>
        <authorList>
            <person name="Jia N."/>
            <person name="Wang J."/>
            <person name="Shi W."/>
            <person name="Du L."/>
            <person name="Sun Y."/>
            <person name="Zhan W."/>
            <person name="Jiang J."/>
            <person name="Wang Q."/>
            <person name="Zhang B."/>
            <person name="Ji P."/>
            <person name="Sakyi L.B."/>
            <person name="Cui X."/>
            <person name="Yuan T."/>
            <person name="Jiang B."/>
            <person name="Yang W."/>
            <person name="Lam T.T.-Y."/>
            <person name="Chang Q."/>
            <person name="Ding S."/>
            <person name="Wang X."/>
            <person name="Zhu J."/>
            <person name="Ruan X."/>
            <person name="Zhao L."/>
            <person name="Wei J."/>
            <person name="Que T."/>
            <person name="Du C."/>
            <person name="Cheng J."/>
            <person name="Dai P."/>
            <person name="Han X."/>
            <person name="Huang E."/>
            <person name="Gao Y."/>
            <person name="Liu J."/>
            <person name="Shao H."/>
            <person name="Ye R."/>
            <person name="Li L."/>
            <person name="Wei W."/>
            <person name="Wang X."/>
            <person name="Wang C."/>
            <person name="Yang T."/>
            <person name="Huo Q."/>
            <person name="Li W."/>
            <person name="Guo W."/>
            <person name="Chen H."/>
            <person name="Zhou L."/>
            <person name="Ni X."/>
            <person name="Tian J."/>
            <person name="Zhou Y."/>
            <person name="Sheng Y."/>
            <person name="Liu T."/>
            <person name="Pan Y."/>
            <person name="Xia L."/>
            <person name="Li J."/>
            <person name="Zhao F."/>
            <person name="Cao W."/>
        </authorList>
    </citation>
    <scope>NUCLEOTIDE SEQUENCE</scope>
    <source>
        <strain evidence="1">Hyas-2018</strain>
    </source>
</reference>
<name>A0ACB7SNJ3_HYAAI</name>
<gene>
    <name evidence="1" type="ORF">HPB50_017133</name>
</gene>
<evidence type="ECO:0000313" key="2">
    <source>
        <dbReference type="Proteomes" id="UP000821845"/>
    </source>
</evidence>
<sequence>MANGDDRQAFNESLIDAIETEACLWDLRNKQYKNRPICDAARPRVAKALAVTVAEVKAQWKSLRDTFRRALKELNRAMKSSAPAGDDLDEATQRIFFKRLLFLKNTIEGRPMIRDIIEIMTSRFPRQALRPDSASEDKLLSFLT</sequence>
<dbReference type="EMBL" id="CM023483">
    <property type="protein sequence ID" value="KAH6936433.1"/>
    <property type="molecule type" value="Genomic_DNA"/>
</dbReference>
<proteinExistence type="predicted"/>
<dbReference type="Proteomes" id="UP000821845">
    <property type="component" value="Chromosome 3"/>
</dbReference>
<evidence type="ECO:0000313" key="1">
    <source>
        <dbReference type="EMBL" id="KAH6936433.1"/>
    </source>
</evidence>
<organism evidence="1 2">
    <name type="scientific">Hyalomma asiaticum</name>
    <name type="common">Tick</name>
    <dbReference type="NCBI Taxonomy" id="266040"/>
    <lineage>
        <taxon>Eukaryota</taxon>
        <taxon>Metazoa</taxon>
        <taxon>Ecdysozoa</taxon>
        <taxon>Arthropoda</taxon>
        <taxon>Chelicerata</taxon>
        <taxon>Arachnida</taxon>
        <taxon>Acari</taxon>
        <taxon>Parasitiformes</taxon>
        <taxon>Ixodida</taxon>
        <taxon>Ixodoidea</taxon>
        <taxon>Ixodidae</taxon>
        <taxon>Hyalomminae</taxon>
        <taxon>Hyalomma</taxon>
    </lineage>
</organism>
<keyword evidence="2" id="KW-1185">Reference proteome</keyword>